<protein>
    <recommendedName>
        <fullName evidence="3">Transposase</fullName>
    </recommendedName>
</protein>
<dbReference type="EMBL" id="CAJHZY010000139">
    <property type="protein sequence ID" value="CAD7767313.1"/>
    <property type="molecule type" value="Genomic_DNA"/>
</dbReference>
<dbReference type="Proteomes" id="UP000614580">
    <property type="component" value="Unassembled WGS sequence"/>
</dbReference>
<accession>A0A812A3S4</accession>
<dbReference type="AlphaFoldDB" id="A0A812A3S4"/>
<name>A0A812A3S4_9EURY</name>
<organism evidence="1 2">
    <name type="scientific">Candidatus Argoarchaeum ethanivorans</name>
    <dbReference type="NCBI Taxonomy" id="2608793"/>
    <lineage>
        <taxon>Archaea</taxon>
        <taxon>Methanobacteriati</taxon>
        <taxon>Methanobacteriota</taxon>
        <taxon>Stenosarchaea group</taxon>
        <taxon>Methanomicrobia</taxon>
        <taxon>Methanosarcinales</taxon>
        <taxon>Methanosarcinales incertae sedis</taxon>
        <taxon>GOM Arc I cluster</taxon>
        <taxon>Candidatus Argoarchaeum</taxon>
    </lineage>
</organism>
<reference evidence="1" key="1">
    <citation type="submission" date="2020-12" db="EMBL/GenBank/DDBJ databases">
        <authorList>
            <person name="Hahn C.J."/>
            <person name="Laso-Perez R."/>
            <person name="Vulcano F."/>
            <person name="Vaziourakis K.-M."/>
            <person name="Stokke R."/>
            <person name="Steen I.H."/>
            <person name="Teske A."/>
            <person name="Boetius A."/>
            <person name="Liebeke M."/>
            <person name="Amann R."/>
            <person name="Knittel K."/>
        </authorList>
    </citation>
    <scope>NUCLEOTIDE SEQUENCE</scope>
    <source>
        <strain evidence="1">Gfbio:c6db26ca-90af-429b-aeed-0e3e8aed0b5e:GoM-Arc1_AMV-AAA_792_C10</strain>
    </source>
</reference>
<evidence type="ECO:0008006" key="3">
    <source>
        <dbReference type="Google" id="ProtNLM"/>
    </source>
</evidence>
<sequence length="73" mass="8785">MYKSIIDKLGALHQLCIFHFFKLIGDDVYSILKSKEVLYRDKIRLCMYFTDIKNVFRVYDEEIAIELFESQVK</sequence>
<evidence type="ECO:0000313" key="1">
    <source>
        <dbReference type="EMBL" id="CAD7767313.1"/>
    </source>
</evidence>
<proteinExistence type="predicted"/>
<gene>
    <name evidence="1" type="ORF">DNFNHJIP_00721</name>
</gene>
<evidence type="ECO:0000313" key="2">
    <source>
        <dbReference type="Proteomes" id="UP000614580"/>
    </source>
</evidence>
<comment type="caution">
    <text evidence="1">The sequence shown here is derived from an EMBL/GenBank/DDBJ whole genome shotgun (WGS) entry which is preliminary data.</text>
</comment>